<evidence type="ECO:0000256" key="2">
    <source>
        <dbReference type="ARBA" id="ARBA00022643"/>
    </source>
</evidence>
<sequence length="286" mass="30014">MDIGVGLPNTVPGTDGRQLVEFAARADELGFSTLAVLDRLVYDSYDATVALAAAAAATSRITLAPTILLAGYWPSAALLAKQLASVDRLSGGRLVVGVAAGGREDDFLATGVDFHTRGKWLDELLAELKEVWAGRGPVPGIGPKPSNGAAVPIWAGGNSPAFVRRAAEHGIGWVSGGGPVSRYPQQADQVRAAFAAAGRTDTPKLGALTYVALGEERKAAGGRYLLDYYSYMGEKAQFLANGVISDETRLREAIDAYAEAGCDELLLFPCTSDVDQLDELAKLCLS</sequence>
<reference evidence="6 7" key="1">
    <citation type="submission" date="2018-12" db="EMBL/GenBank/DDBJ databases">
        <title>Amycolatopsis eburnea sp. nov. actinomycete associate with arbuscular mycorrhiza fungal spore.</title>
        <authorList>
            <person name="Lumyong S."/>
            <person name="Chaiya L."/>
        </authorList>
    </citation>
    <scope>NUCLEOTIDE SEQUENCE [LARGE SCALE GENOMIC DNA]</scope>
    <source>
        <strain evidence="6 7">GLM-1</strain>
    </source>
</reference>
<evidence type="ECO:0000313" key="7">
    <source>
        <dbReference type="Proteomes" id="UP000267081"/>
    </source>
</evidence>
<dbReference type="SUPFAM" id="SSF51679">
    <property type="entry name" value="Bacterial luciferase-like"/>
    <property type="match status" value="1"/>
</dbReference>
<dbReference type="Pfam" id="PF00296">
    <property type="entry name" value="Bac_luciferase"/>
    <property type="match status" value="1"/>
</dbReference>
<dbReference type="OrthoDB" id="5723200at2"/>
<organism evidence="6 7">
    <name type="scientific">Amycolatopsis eburnea</name>
    <dbReference type="NCBI Taxonomy" id="2267691"/>
    <lineage>
        <taxon>Bacteria</taxon>
        <taxon>Bacillati</taxon>
        <taxon>Actinomycetota</taxon>
        <taxon>Actinomycetes</taxon>
        <taxon>Pseudonocardiales</taxon>
        <taxon>Pseudonocardiaceae</taxon>
        <taxon>Amycolatopsis</taxon>
    </lineage>
</organism>
<keyword evidence="7" id="KW-1185">Reference proteome</keyword>
<feature type="domain" description="Luciferase-like" evidence="5">
    <location>
        <begin position="9"/>
        <end position="264"/>
    </location>
</feature>
<dbReference type="PANTHER" id="PTHR42847:SF4">
    <property type="entry name" value="ALKANESULFONATE MONOOXYGENASE-RELATED"/>
    <property type="match status" value="1"/>
</dbReference>
<evidence type="ECO:0000256" key="4">
    <source>
        <dbReference type="ARBA" id="ARBA00023033"/>
    </source>
</evidence>
<evidence type="ECO:0000256" key="3">
    <source>
        <dbReference type="ARBA" id="ARBA00023002"/>
    </source>
</evidence>
<accession>A0A427TAN6</accession>
<keyword evidence="1" id="KW-0285">Flavoprotein</keyword>
<evidence type="ECO:0000256" key="1">
    <source>
        <dbReference type="ARBA" id="ARBA00022630"/>
    </source>
</evidence>
<keyword evidence="4" id="KW-0503">Monooxygenase</keyword>
<dbReference type="EMBL" id="RSEC01000036">
    <property type="protein sequence ID" value="RSD19454.1"/>
    <property type="molecule type" value="Genomic_DNA"/>
</dbReference>
<dbReference type="InterPro" id="IPR011251">
    <property type="entry name" value="Luciferase-like_dom"/>
</dbReference>
<gene>
    <name evidence="6" type="ORF">EIY87_14210</name>
</gene>
<dbReference type="PANTHER" id="PTHR42847">
    <property type="entry name" value="ALKANESULFONATE MONOOXYGENASE"/>
    <property type="match status" value="1"/>
</dbReference>
<dbReference type="GO" id="GO:0046306">
    <property type="term" value="P:alkanesulfonate catabolic process"/>
    <property type="evidence" value="ECO:0007669"/>
    <property type="project" value="TreeGrafter"/>
</dbReference>
<dbReference type="Gene3D" id="3.20.20.30">
    <property type="entry name" value="Luciferase-like domain"/>
    <property type="match status" value="1"/>
</dbReference>
<keyword evidence="3" id="KW-0560">Oxidoreductase</keyword>
<evidence type="ECO:0000259" key="5">
    <source>
        <dbReference type="Pfam" id="PF00296"/>
    </source>
</evidence>
<dbReference type="InterPro" id="IPR036661">
    <property type="entry name" value="Luciferase-like_sf"/>
</dbReference>
<dbReference type="GO" id="GO:0008726">
    <property type="term" value="F:alkanesulfonate monooxygenase activity"/>
    <property type="evidence" value="ECO:0007669"/>
    <property type="project" value="TreeGrafter"/>
</dbReference>
<comment type="caution">
    <text evidence="6">The sequence shown here is derived from an EMBL/GenBank/DDBJ whole genome shotgun (WGS) entry which is preliminary data.</text>
</comment>
<dbReference type="Proteomes" id="UP000267081">
    <property type="component" value="Unassembled WGS sequence"/>
</dbReference>
<proteinExistence type="predicted"/>
<evidence type="ECO:0000313" key="6">
    <source>
        <dbReference type="EMBL" id="RSD19454.1"/>
    </source>
</evidence>
<name>A0A427TAN6_9PSEU</name>
<keyword evidence="2" id="KW-0288">FMN</keyword>
<protein>
    <submittedName>
        <fullName evidence="6">LLM class flavin-dependent oxidoreductase</fullName>
    </submittedName>
</protein>
<dbReference type="RefSeq" id="WP_125308171.1">
    <property type="nucleotide sequence ID" value="NZ_RSEC01000036.1"/>
</dbReference>
<dbReference type="InterPro" id="IPR050172">
    <property type="entry name" value="SsuD_RutA_monooxygenase"/>
</dbReference>
<dbReference type="AlphaFoldDB" id="A0A427TAN6"/>